<dbReference type="Proteomes" id="UP001229313">
    <property type="component" value="Chromosome"/>
</dbReference>
<organism evidence="2 3">
    <name type="scientific">Lysobacter yananisis</name>
    <dbReference type="NCBI Taxonomy" id="1003114"/>
    <lineage>
        <taxon>Bacteria</taxon>
        <taxon>Pseudomonadati</taxon>
        <taxon>Pseudomonadota</taxon>
        <taxon>Gammaproteobacteria</taxon>
        <taxon>Lysobacterales</taxon>
        <taxon>Lysobacteraceae</taxon>
        <taxon>Lysobacter</taxon>
    </lineage>
</organism>
<dbReference type="RefSeq" id="WP_309151668.1">
    <property type="nucleotide sequence ID" value="NZ_CP133568.1"/>
</dbReference>
<gene>
    <name evidence="2" type="ORF">RDV84_22445</name>
</gene>
<keyword evidence="1" id="KW-0732">Signal</keyword>
<reference evidence="2 3" key="1">
    <citation type="submission" date="2023-08" db="EMBL/GenBank/DDBJ databases">
        <title>The whole genome sequence of Lysobacter yananisis.</title>
        <authorList>
            <person name="Sun H."/>
        </authorList>
    </citation>
    <scope>NUCLEOTIDE SEQUENCE [LARGE SCALE GENOMIC DNA]</scope>
    <source>
        <strain evidence="2 3">SNNU513</strain>
    </source>
</reference>
<evidence type="ECO:0008006" key="4">
    <source>
        <dbReference type="Google" id="ProtNLM"/>
    </source>
</evidence>
<keyword evidence="3" id="KW-1185">Reference proteome</keyword>
<feature type="signal peptide" evidence="1">
    <location>
        <begin position="1"/>
        <end position="24"/>
    </location>
</feature>
<feature type="chain" id="PRO_5046605707" description="Alpha/beta hydrolase" evidence="1">
    <location>
        <begin position="25"/>
        <end position="132"/>
    </location>
</feature>
<sequence length="132" mass="13711">MSAKRLAAVALALALSIGIGDASAQVAWPRLPTSGFIAGRAATPADVQAGRAEFALAHGAVPASKPLPLLIPQYAYHRDGDKRVPVIVVQGEELGGRKFVGARMADGVGLVGYLGEFELLGREVPKTKARTP</sequence>
<proteinExistence type="predicted"/>
<evidence type="ECO:0000256" key="1">
    <source>
        <dbReference type="SAM" id="SignalP"/>
    </source>
</evidence>
<protein>
    <recommendedName>
        <fullName evidence="4">Alpha/beta hydrolase</fullName>
    </recommendedName>
</protein>
<dbReference type="EMBL" id="CP133568">
    <property type="protein sequence ID" value="WMT02692.1"/>
    <property type="molecule type" value="Genomic_DNA"/>
</dbReference>
<name>A0ABY9P6L6_9GAMM</name>
<accession>A0ABY9P6L6</accession>
<evidence type="ECO:0000313" key="2">
    <source>
        <dbReference type="EMBL" id="WMT02692.1"/>
    </source>
</evidence>
<evidence type="ECO:0000313" key="3">
    <source>
        <dbReference type="Proteomes" id="UP001229313"/>
    </source>
</evidence>